<name>A0A075JHR7_9MICO</name>
<dbReference type="Gene3D" id="3.40.30.10">
    <property type="entry name" value="Glutaredoxin"/>
    <property type="match status" value="1"/>
</dbReference>
<dbReference type="CDD" id="cd02972">
    <property type="entry name" value="DsbA_family"/>
    <property type="match status" value="1"/>
</dbReference>
<protein>
    <submittedName>
        <fullName evidence="1">DSBA oxidoreductase</fullName>
    </submittedName>
</protein>
<dbReference type="Pfam" id="PF22234">
    <property type="entry name" value="Rv2466c-like"/>
    <property type="match status" value="1"/>
</dbReference>
<dbReference type="SUPFAM" id="SSF52833">
    <property type="entry name" value="Thioredoxin-like"/>
    <property type="match status" value="1"/>
</dbReference>
<sequence length="213" mass="23525">MERIEFFYDPCCPFCWITSRFLLEVSAERDVDVTWRPFSLAMKNNELAGDDDAVNEHGEMHRSSHRVLRVITKAAEQHGASVIDLYSAFGRRFHLDHEKYDDAMIADVLAAAGLPAGLAKAADDTSLDEGLKASIDSAVEAVGYDTGVPTIVFVSDDGQRRGFYGPVLQELPSKEDALRLWDSLVGLVSVPAFYELKRTRPEGMPNTASTKGL</sequence>
<gene>
    <name evidence="1" type="ORF">HX89_11480</name>
</gene>
<evidence type="ECO:0000313" key="2">
    <source>
        <dbReference type="Proteomes" id="UP000027986"/>
    </source>
</evidence>
<organism evidence="1 2">
    <name type="scientific">Dermacoccus nishinomiyaensis</name>
    <dbReference type="NCBI Taxonomy" id="1274"/>
    <lineage>
        <taxon>Bacteria</taxon>
        <taxon>Bacillati</taxon>
        <taxon>Actinomycetota</taxon>
        <taxon>Actinomycetes</taxon>
        <taxon>Micrococcales</taxon>
        <taxon>Dermacoccaceae</taxon>
        <taxon>Dermacoccus</taxon>
    </lineage>
</organism>
<dbReference type="OrthoDB" id="4125991at2"/>
<dbReference type="InterPro" id="IPR036249">
    <property type="entry name" value="Thioredoxin-like_sf"/>
</dbReference>
<dbReference type="RefSeq" id="WP_038569243.1">
    <property type="nucleotide sequence ID" value="NZ_CP008889.1"/>
</dbReference>
<dbReference type="Proteomes" id="UP000027986">
    <property type="component" value="Chromosome"/>
</dbReference>
<dbReference type="HOGENOM" id="CLU_087602_1_0_11"/>
<dbReference type="AlphaFoldDB" id="A0A075JHR7"/>
<evidence type="ECO:0000313" key="1">
    <source>
        <dbReference type="EMBL" id="AIF41454.1"/>
    </source>
</evidence>
<dbReference type="GeneID" id="41841710"/>
<keyword evidence="2" id="KW-1185">Reference proteome</keyword>
<proteinExistence type="predicted"/>
<dbReference type="eggNOG" id="COG3917">
    <property type="taxonomic scope" value="Bacteria"/>
</dbReference>
<reference evidence="1 2" key="1">
    <citation type="submission" date="2014-07" db="EMBL/GenBank/DDBJ databases">
        <title>Genome Sequencing of Dermacoccus nishinomiyaensis.</title>
        <authorList>
            <person name="Hong K.W."/>
            <person name="Chan K.G."/>
        </authorList>
    </citation>
    <scope>NUCLEOTIDE SEQUENCE [LARGE SCALE GENOMIC DNA]</scope>
    <source>
        <strain evidence="1 2">M25</strain>
    </source>
</reference>
<dbReference type="InterPro" id="IPR053977">
    <property type="entry name" value="Rv2466c-like"/>
</dbReference>
<dbReference type="KEGG" id="dni:HX89_11480"/>
<accession>A0A075JHR7</accession>
<dbReference type="EMBL" id="CP008889">
    <property type="protein sequence ID" value="AIF41454.1"/>
    <property type="molecule type" value="Genomic_DNA"/>
</dbReference>